<evidence type="ECO:0000313" key="2">
    <source>
        <dbReference type="EMBL" id="MFD2483714.1"/>
    </source>
</evidence>
<comment type="caution">
    <text evidence="2">The sequence shown here is derived from an EMBL/GenBank/DDBJ whole genome shotgun (WGS) entry which is preliminary data.</text>
</comment>
<dbReference type="Proteomes" id="UP001597542">
    <property type="component" value="Unassembled WGS sequence"/>
</dbReference>
<proteinExistence type="predicted"/>
<organism evidence="2 3">
    <name type="scientific">Amycolatopsis albidoflavus</name>
    <dbReference type="NCBI Taxonomy" id="102226"/>
    <lineage>
        <taxon>Bacteria</taxon>
        <taxon>Bacillati</taxon>
        <taxon>Actinomycetota</taxon>
        <taxon>Actinomycetes</taxon>
        <taxon>Pseudonocardiales</taxon>
        <taxon>Pseudonocardiaceae</taxon>
        <taxon>Amycolatopsis</taxon>
    </lineage>
</organism>
<sequence>MHGDDPVCGGEPREYWPPAALTSEVEVNGGFLFAFRGRPAQVLVGPESEQIVEQRPIGPGERDPAAAAAGSSTIASSTPGNRVQMPVSR</sequence>
<keyword evidence="3" id="KW-1185">Reference proteome</keyword>
<evidence type="ECO:0000256" key="1">
    <source>
        <dbReference type="SAM" id="MobiDB-lite"/>
    </source>
</evidence>
<evidence type="ECO:0000313" key="3">
    <source>
        <dbReference type="Proteomes" id="UP001597542"/>
    </source>
</evidence>
<reference evidence="3" key="1">
    <citation type="journal article" date="2019" name="Int. J. Syst. Evol. Microbiol.">
        <title>The Global Catalogue of Microorganisms (GCM) 10K type strain sequencing project: providing services to taxonomists for standard genome sequencing and annotation.</title>
        <authorList>
            <consortium name="The Broad Institute Genomics Platform"/>
            <consortium name="The Broad Institute Genome Sequencing Center for Infectious Disease"/>
            <person name="Wu L."/>
            <person name="Ma J."/>
        </authorList>
    </citation>
    <scope>NUCLEOTIDE SEQUENCE [LARGE SCALE GENOMIC DNA]</scope>
    <source>
        <strain evidence="3">CGMCC 4.7638</strain>
    </source>
</reference>
<feature type="compositionally biased region" description="Low complexity" evidence="1">
    <location>
        <begin position="65"/>
        <end position="80"/>
    </location>
</feature>
<protein>
    <submittedName>
        <fullName evidence="2">Uncharacterized protein</fullName>
    </submittedName>
</protein>
<accession>A0ABW5I3F2</accession>
<feature type="region of interest" description="Disordered" evidence="1">
    <location>
        <begin position="54"/>
        <end position="89"/>
    </location>
</feature>
<dbReference type="RefSeq" id="WP_344284399.1">
    <property type="nucleotide sequence ID" value="NZ_BAAAHV010000022.1"/>
</dbReference>
<gene>
    <name evidence="2" type="ORF">ACFSUT_25780</name>
</gene>
<name>A0ABW5I3F2_9PSEU</name>
<dbReference type="EMBL" id="JBHUKQ010000014">
    <property type="protein sequence ID" value="MFD2483714.1"/>
    <property type="molecule type" value="Genomic_DNA"/>
</dbReference>